<evidence type="ECO:0000256" key="9">
    <source>
        <dbReference type="PROSITE-ProRule" id="PRU00042"/>
    </source>
</evidence>
<dbReference type="PROSITE" id="PS50280">
    <property type="entry name" value="SET"/>
    <property type="match status" value="1"/>
</dbReference>
<dbReference type="GO" id="GO:0008270">
    <property type="term" value="F:zinc ion binding"/>
    <property type="evidence" value="ECO:0007669"/>
    <property type="project" value="UniProtKB-KW"/>
</dbReference>
<keyword evidence="5" id="KW-0862">Zinc</keyword>
<dbReference type="EMBL" id="JAODUP010000112">
    <property type="protein sequence ID" value="KAK2161642.1"/>
    <property type="molecule type" value="Genomic_DNA"/>
</dbReference>
<feature type="region of interest" description="Disordered" evidence="10">
    <location>
        <begin position="224"/>
        <end position="245"/>
    </location>
</feature>
<feature type="domain" description="C2H2-type" evidence="11">
    <location>
        <begin position="569"/>
        <end position="596"/>
    </location>
</feature>
<dbReference type="FunFam" id="3.30.160.60:FF:001732">
    <property type="entry name" value="Zgc:162936"/>
    <property type="match status" value="1"/>
</dbReference>
<dbReference type="InterPro" id="IPR036236">
    <property type="entry name" value="Znf_C2H2_sf"/>
</dbReference>
<dbReference type="GO" id="GO:0043565">
    <property type="term" value="F:sequence-specific DNA binding"/>
    <property type="evidence" value="ECO:0007669"/>
    <property type="project" value="UniProtKB-ARBA"/>
</dbReference>
<dbReference type="GO" id="GO:0005634">
    <property type="term" value="C:nucleus"/>
    <property type="evidence" value="ECO:0007669"/>
    <property type="project" value="UniProtKB-SubCell"/>
</dbReference>
<dbReference type="Gene3D" id="3.30.160.60">
    <property type="entry name" value="Classic Zinc Finger"/>
    <property type="match status" value="9"/>
</dbReference>
<dbReference type="GO" id="GO:0045893">
    <property type="term" value="P:positive regulation of DNA-templated transcription"/>
    <property type="evidence" value="ECO:0007669"/>
    <property type="project" value="UniProtKB-ARBA"/>
</dbReference>
<feature type="domain" description="C2H2-type" evidence="11">
    <location>
        <begin position="389"/>
        <end position="416"/>
    </location>
</feature>
<feature type="domain" description="C2H2-type" evidence="11">
    <location>
        <begin position="895"/>
        <end position="923"/>
    </location>
</feature>
<gene>
    <name evidence="13" type="ORF">LSH36_112g00062</name>
</gene>
<keyword evidence="7" id="KW-0804">Transcription</keyword>
<dbReference type="PROSITE" id="PS00028">
    <property type="entry name" value="ZINC_FINGER_C2H2_1"/>
    <property type="match status" value="10"/>
</dbReference>
<sequence>MRELVVVQTMELPRNNTGPVDITNTQPTVCCKKEMNHKNGPAMTKLEKILKNIKDSCTPESSSQSDSGDQDLENLISHTYVHDGIQKRAILTLPEVLLLRASTKHGTEKCIYTVEPLLKGTKFGPYEGEIKEKGVTSRFCWEIFKDGRLLHYIDGQDDSKSTWMKFVRFASPSEPSNLIAYQHNEEIYFETDQDVPANAELLLQVWNTTSSELIDGDDGVADAVGSEDCSEPNKSSLSSSSAEVSEVTLDHNENEQWCTERKASRGKLYCTTCGKKFQDKHKLRRHELTHTNERPFACCKCQKRFRRSDTVKTHIRNCHSDAAKWVHIITPTTSSLKSVKTSKKNKSILRKLFHRPEPGQQATQVCPVCSKHISTCNFSRHLKVHTRPYKCVLCHKRFSRPADGKRHLLKHHKIRENRNLRYITRGGYIKLTRGLDNAEKHTSSIGEGGMCSETEPTTAECTPAEYKSFRISTNTQLPYSVQESSIHSMNVANNNIIQSAPASESLNAVAITSKQTANASTKLGPEESVIVVEDCTSVDGPPSDKCRIERDGVACHTGRSARSDRTHELACPTCGKVLSSSSKLNRHMLIHTGEKPYACEICGQSFSRSEYVKSHKLRAHTSLDEVGEDENSEVVDISSIFSAFFDDSSQALNDGVSSSPPVKVQQLESVYDGGIYIKQDDPSSEEQEVNIKDAKSDGVMEGKDEIRSKMATEGCHSNLDTLLDTDSIENSRGKSCNKILFYEKNSNSNMCMNNDSLPTIPQFPTSGYVCKVCAKVCVSKLKLRRHMCAHSRPYHCATCNRSFSQLHSYKSHKLTKFHQEQVNLLRNESRTDGITPCKQESRKTDAEGEASLSHGGAFSDKECTPSHVCYDCGRNFILASLLRKHVCAYSESRPYECLECGKTFTQRGNLKTHQARVHAKARDPCPVCGQCFSCLRNHMKVHTGEKPYTCSECGRAFSQSGNLRVHERRQHQIIKR</sequence>
<feature type="domain" description="C2H2-type" evidence="11">
    <location>
        <begin position="768"/>
        <end position="795"/>
    </location>
</feature>
<dbReference type="InterPro" id="IPR046341">
    <property type="entry name" value="SET_dom_sf"/>
</dbReference>
<evidence type="ECO:0000256" key="6">
    <source>
        <dbReference type="ARBA" id="ARBA00023015"/>
    </source>
</evidence>
<organism evidence="13 14">
    <name type="scientific">Paralvinella palmiformis</name>
    <dbReference type="NCBI Taxonomy" id="53620"/>
    <lineage>
        <taxon>Eukaryota</taxon>
        <taxon>Metazoa</taxon>
        <taxon>Spiralia</taxon>
        <taxon>Lophotrochozoa</taxon>
        <taxon>Annelida</taxon>
        <taxon>Polychaeta</taxon>
        <taxon>Sedentaria</taxon>
        <taxon>Canalipalpata</taxon>
        <taxon>Terebellida</taxon>
        <taxon>Terebelliformia</taxon>
        <taxon>Alvinellidae</taxon>
        <taxon>Paralvinella</taxon>
    </lineage>
</organism>
<evidence type="ECO:0000259" key="11">
    <source>
        <dbReference type="PROSITE" id="PS50157"/>
    </source>
</evidence>
<dbReference type="InterPro" id="IPR001214">
    <property type="entry name" value="SET_dom"/>
</dbReference>
<dbReference type="SMART" id="SM00355">
    <property type="entry name" value="ZnF_C2H2"/>
    <property type="match status" value="11"/>
</dbReference>
<dbReference type="PROSITE" id="PS50157">
    <property type="entry name" value="ZINC_FINGER_C2H2_2"/>
    <property type="match status" value="11"/>
</dbReference>
<evidence type="ECO:0000256" key="5">
    <source>
        <dbReference type="ARBA" id="ARBA00022833"/>
    </source>
</evidence>
<dbReference type="Proteomes" id="UP001208570">
    <property type="component" value="Unassembled WGS sequence"/>
</dbReference>
<feature type="domain" description="C2H2-type" evidence="11">
    <location>
        <begin position="867"/>
        <end position="894"/>
    </location>
</feature>
<proteinExistence type="predicted"/>
<dbReference type="Pfam" id="PF21549">
    <property type="entry name" value="PRDM2_PR"/>
    <property type="match status" value="1"/>
</dbReference>
<dbReference type="AlphaFoldDB" id="A0AAD9JYZ0"/>
<dbReference type="FunFam" id="3.30.160.60:FF:000176">
    <property type="entry name" value="zinc finger protein 70"/>
    <property type="match status" value="1"/>
</dbReference>
<evidence type="ECO:0000313" key="13">
    <source>
        <dbReference type="EMBL" id="KAK2161642.1"/>
    </source>
</evidence>
<dbReference type="PANTHER" id="PTHR16515">
    <property type="entry name" value="PR DOMAIN ZINC FINGER PROTEIN"/>
    <property type="match status" value="1"/>
</dbReference>
<evidence type="ECO:0000256" key="2">
    <source>
        <dbReference type="ARBA" id="ARBA00022723"/>
    </source>
</evidence>
<feature type="region of interest" description="Disordered" evidence="10">
    <location>
        <begin position="835"/>
        <end position="854"/>
    </location>
</feature>
<dbReference type="InterPro" id="IPR013087">
    <property type="entry name" value="Znf_C2H2_type"/>
</dbReference>
<comment type="caution">
    <text evidence="13">The sequence shown here is derived from an EMBL/GenBank/DDBJ whole genome shotgun (WGS) entry which is preliminary data.</text>
</comment>
<feature type="domain" description="C2H2-type" evidence="11">
    <location>
        <begin position="296"/>
        <end position="324"/>
    </location>
</feature>
<accession>A0AAD9JYZ0</accession>
<dbReference type="SUPFAM" id="SSF57667">
    <property type="entry name" value="beta-beta-alpha zinc fingers"/>
    <property type="match status" value="7"/>
</dbReference>
<feature type="domain" description="C2H2-type" evidence="11">
    <location>
        <begin position="794"/>
        <end position="823"/>
    </location>
</feature>
<evidence type="ECO:0000256" key="8">
    <source>
        <dbReference type="ARBA" id="ARBA00023242"/>
    </source>
</evidence>
<dbReference type="Pfam" id="PF00096">
    <property type="entry name" value="zf-C2H2"/>
    <property type="match status" value="5"/>
</dbReference>
<feature type="domain" description="C2H2-type" evidence="11">
    <location>
        <begin position="923"/>
        <end position="947"/>
    </location>
</feature>
<keyword evidence="14" id="KW-1185">Reference proteome</keyword>
<evidence type="ECO:0000256" key="10">
    <source>
        <dbReference type="SAM" id="MobiDB-lite"/>
    </source>
</evidence>
<evidence type="ECO:0000256" key="1">
    <source>
        <dbReference type="ARBA" id="ARBA00004123"/>
    </source>
</evidence>
<keyword evidence="2" id="KW-0479">Metal-binding</keyword>
<dbReference type="GO" id="GO:0005694">
    <property type="term" value="C:chromosome"/>
    <property type="evidence" value="ECO:0007669"/>
    <property type="project" value="UniProtKB-ARBA"/>
</dbReference>
<evidence type="ECO:0000256" key="7">
    <source>
        <dbReference type="ARBA" id="ARBA00023163"/>
    </source>
</evidence>
<dbReference type="FunFam" id="3.30.160.60:FF:000012">
    <property type="entry name" value="RB-associated KRAB zinc finger protein-like"/>
    <property type="match status" value="1"/>
</dbReference>
<dbReference type="PANTHER" id="PTHR16515:SF49">
    <property type="entry name" value="GASTRULA ZINC FINGER PROTEIN XLCGF49.1-LIKE-RELATED"/>
    <property type="match status" value="1"/>
</dbReference>
<reference evidence="13" key="1">
    <citation type="journal article" date="2023" name="Mol. Biol. Evol.">
        <title>Third-Generation Sequencing Reveals the Adaptive Role of the Epigenome in Three Deep-Sea Polychaetes.</title>
        <authorList>
            <person name="Perez M."/>
            <person name="Aroh O."/>
            <person name="Sun Y."/>
            <person name="Lan Y."/>
            <person name="Juniper S.K."/>
            <person name="Young C.R."/>
            <person name="Angers B."/>
            <person name="Qian P.Y."/>
        </authorList>
    </citation>
    <scope>NUCLEOTIDE SEQUENCE</scope>
    <source>
        <strain evidence="13">P08H-3</strain>
    </source>
</reference>
<evidence type="ECO:0000313" key="14">
    <source>
        <dbReference type="Proteomes" id="UP001208570"/>
    </source>
</evidence>
<dbReference type="InterPro" id="IPR050331">
    <property type="entry name" value="Zinc_finger"/>
</dbReference>
<feature type="domain" description="SET" evidence="12">
    <location>
        <begin position="94"/>
        <end position="206"/>
    </location>
</feature>
<evidence type="ECO:0000256" key="3">
    <source>
        <dbReference type="ARBA" id="ARBA00022737"/>
    </source>
</evidence>
<feature type="domain" description="C2H2-type" evidence="11">
    <location>
        <begin position="597"/>
        <end position="625"/>
    </location>
</feature>
<keyword evidence="8" id="KW-0539">Nucleus</keyword>
<evidence type="ECO:0000256" key="4">
    <source>
        <dbReference type="ARBA" id="ARBA00022771"/>
    </source>
</evidence>
<keyword evidence="3" id="KW-0677">Repeat</keyword>
<comment type="subcellular location">
    <subcellularLocation>
        <location evidence="1">Nucleus</location>
    </subcellularLocation>
</comment>
<keyword evidence="4 9" id="KW-0863">Zinc-finger</keyword>
<keyword evidence="6" id="KW-0805">Transcription regulation</keyword>
<feature type="domain" description="C2H2-type" evidence="11">
    <location>
        <begin position="948"/>
        <end position="976"/>
    </location>
</feature>
<dbReference type="Gene3D" id="2.170.270.10">
    <property type="entry name" value="SET domain"/>
    <property type="match status" value="1"/>
</dbReference>
<name>A0AAD9JYZ0_9ANNE</name>
<evidence type="ECO:0000259" key="12">
    <source>
        <dbReference type="PROSITE" id="PS50280"/>
    </source>
</evidence>
<feature type="compositionally biased region" description="Low complexity" evidence="10">
    <location>
        <begin position="232"/>
        <end position="245"/>
    </location>
</feature>
<protein>
    <submittedName>
        <fullName evidence="13">Uncharacterized protein</fullName>
    </submittedName>
</protein>
<feature type="domain" description="C2H2-type" evidence="11">
    <location>
        <begin position="268"/>
        <end position="295"/>
    </location>
</feature>